<evidence type="ECO:0000256" key="2">
    <source>
        <dbReference type="ARBA" id="ARBA00007639"/>
    </source>
</evidence>
<dbReference type="PROSITE" id="PS51257">
    <property type="entry name" value="PROKAR_LIPOPROTEIN"/>
    <property type="match status" value="1"/>
</dbReference>
<dbReference type="InterPro" id="IPR028082">
    <property type="entry name" value="Peripla_BP_I"/>
</dbReference>
<dbReference type="HOGENOM" id="CLU_037628_3_3_9"/>
<sequence length="327" mass="35069">MKRKYSKATKLTTMVLLLCMLGLTACSTNESGEGPSEAGAGESGKEKITIGVAQATLRHQFYIDINNGIDKIAKENGAEVLTNDPNLDIGKQVAAIEDFSEKKVDALILMAVDNSAVVPAVEEAKAKGIPVITADAVVKSDQVDTFIGTENYKAGEQLGLYFKKTIESSGKPAKIGVITAPQSFVQQERLRGFKDALKDVKGVTFLNEQPGYQREESLAIVENMLQANSDMNYIFATAEGSVLGALAALESANNQNTKILGFDVTKEAATGIKDGYILGMIQQQPELIGELAVKAALEAAKGETVEKQIDVPVILMDKNNVGEYFKD</sequence>
<comment type="subcellular location">
    <subcellularLocation>
        <location evidence="1">Cell envelope</location>
    </subcellularLocation>
</comment>
<comment type="similarity">
    <text evidence="2">Belongs to the bacterial solute-binding protein 2 family.</text>
</comment>
<feature type="chain" id="PRO_5038520219" evidence="4">
    <location>
        <begin position="26"/>
        <end position="327"/>
    </location>
</feature>
<gene>
    <name evidence="6" type="ORF">PSAB_13665</name>
</gene>
<evidence type="ECO:0000259" key="5">
    <source>
        <dbReference type="Pfam" id="PF13407"/>
    </source>
</evidence>
<dbReference type="EMBL" id="CP004078">
    <property type="protein sequence ID" value="AHV97649.1"/>
    <property type="molecule type" value="Genomic_DNA"/>
</dbReference>
<evidence type="ECO:0000256" key="3">
    <source>
        <dbReference type="ARBA" id="ARBA00022729"/>
    </source>
</evidence>
<evidence type="ECO:0000313" key="6">
    <source>
        <dbReference type="EMBL" id="AHV97649.1"/>
    </source>
</evidence>
<organism evidence="6 7">
    <name type="scientific">Paenibacillus sabinae T27</name>
    <dbReference type="NCBI Taxonomy" id="1268072"/>
    <lineage>
        <taxon>Bacteria</taxon>
        <taxon>Bacillati</taxon>
        <taxon>Bacillota</taxon>
        <taxon>Bacilli</taxon>
        <taxon>Bacillales</taxon>
        <taxon>Paenibacillaceae</taxon>
        <taxon>Paenibacillus</taxon>
    </lineage>
</organism>
<dbReference type="Gene3D" id="3.40.50.2300">
    <property type="match status" value="2"/>
</dbReference>
<dbReference type="KEGG" id="psab:PSAB_13665"/>
<dbReference type="AlphaFoldDB" id="X5A1B0"/>
<dbReference type="PATRIC" id="fig|1268072.3.peg.2828"/>
<dbReference type="STRING" id="1268072.PSAB_13665"/>
<evidence type="ECO:0000256" key="4">
    <source>
        <dbReference type="SAM" id="SignalP"/>
    </source>
</evidence>
<dbReference type="Proteomes" id="UP000019772">
    <property type="component" value="Chromosome"/>
</dbReference>
<dbReference type="Pfam" id="PF13407">
    <property type="entry name" value="Peripla_BP_4"/>
    <property type="match status" value="1"/>
</dbReference>
<dbReference type="GO" id="GO:0030246">
    <property type="term" value="F:carbohydrate binding"/>
    <property type="evidence" value="ECO:0007669"/>
    <property type="project" value="UniProtKB-ARBA"/>
</dbReference>
<feature type="domain" description="Periplasmic binding protein" evidence="5">
    <location>
        <begin position="50"/>
        <end position="303"/>
    </location>
</feature>
<dbReference type="PANTHER" id="PTHR46847:SF1">
    <property type="entry name" value="D-ALLOSE-BINDING PERIPLASMIC PROTEIN-RELATED"/>
    <property type="match status" value="1"/>
</dbReference>
<protein>
    <submittedName>
        <fullName evidence="6">D-ribose ABC transporter substrate-binding protein</fullName>
    </submittedName>
</protein>
<dbReference type="eggNOG" id="COG1879">
    <property type="taxonomic scope" value="Bacteria"/>
</dbReference>
<keyword evidence="3 4" id="KW-0732">Signal</keyword>
<keyword evidence="7" id="KW-1185">Reference proteome</keyword>
<dbReference type="GO" id="GO:0030313">
    <property type="term" value="C:cell envelope"/>
    <property type="evidence" value="ECO:0007669"/>
    <property type="project" value="UniProtKB-SubCell"/>
</dbReference>
<evidence type="ECO:0000313" key="7">
    <source>
        <dbReference type="Proteomes" id="UP000019772"/>
    </source>
</evidence>
<name>X5A1B0_9BACL</name>
<reference evidence="6 7" key="1">
    <citation type="journal article" date="2014" name="PLoS Genet.">
        <title>Comparative Genomic Analysis of N2-Fixing and Non-N2-Fixing Paenibacillus spp.: Organization, Evolution and Expression of the Nitrogen Fixation Genes.</title>
        <authorList>
            <person name="Xie J.B."/>
            <person name="Du Z."/>
            <person name="Bai L."/>
            <person name="Tian C."/>
            <person name="Zhang Y."/>
            <person name="Xie J.Y."/>
            <person name="Wang T."/>
            <person name="Liu X."/>
            <person name="Chen X."/>
            <person name="Cheng Q."/>
            <person name="Chen S."/>
            <person name="Li J."/>
        </authorList>
    </citation>
    <scope>NUCLEOTIDE SEQUENCE [LARGE SCALE GENOMIC DNA]</scope>
    <source>
        <strain evidence="6 7">T27</strain>
    </source>
</reference>
<dbReference type="PANTHER" id="PTHR46847">
    <property type="entry name" value="D-ALLOSE-BINDING PERIPLASMIC PROTEIN-RELATED"/>
    <property type="match status" value="1"/>
</dbReference>
<evidence type="ECO:0000256" key="1">
    <source>
        <dbReference type="ARBA" id="ARBA00004196"/>
    </source>
</evidence>
<dbReference type="SUPFAM" id="SSF53822">
    <property type="entry name" value="Periplasmic binding protein-like I"/>
    <property type="match status" value="1"/>
</dbReference>
<dbReference type="RefSeq" id="WP_025335156.1">
    <property type="nucleotide sequence ID" value="NZ_CP004078.1"/>
</dbReference>
<dbReference type="InterPro" id="IPR025997">
    <property type="entry name" value="SBP_2_dom"/>
</dbReference>
<proteinExistence type="inferred from homology"/>
<feature type="signal peptide" evidence="4">
    <location>
        <begin position="1"/>
        <end position="25"/>
    </location>
</feature>
<accession>X5A1B0</accession>